<dbReference type="Proteomes" id="UP000031675">
    <property type="component" value="Unassembled WGS sequence"/>
</dbReference>
<feature type="region of interest" description="Disordered" evidence="1">
    <location>
        <begin position="238"/>
        <end position="260"/>
    </location>
</feature>
<gene>
    <name evidence="3" type="ORF">LP52_14340</name>
</gene>
<dbReference type="Pfam" id="PF26056">
    <property type="entry name" value="DUF8017"/>
    <property type="match status" value="1"/>
</dbReference>
<reference evidence="4" key="1">
    <citation type="journal article" date="2015" name="Chem. Biol.">
        <title>Structure, bioactivity, and resistance mechanism of streptomonomicin, an unusual lasso Peptide from an understudied halophilic actinomycete.</title>
        <authorList>
            <person name="Metelev M."/>
            <person name="Tietz J.I."/>
            <person name="Melby J.O."/>
            <person name="Blair P.M."/>
            <person name="Zhu L."/>
            <person name="Livnat I."/>
            <person name="Severinov K."/>
            <person name="Mitchell D.A."/>
        </authorList>
    </citation>
    <scope>NUCLEOTIDE SEQUENCE [LARGE SCALE GENOMIC DNA]</scope>
    <source>
        <strain evidence="4">YIM 90003</strain>
    </source>
</reference>
<evidence type="ECO:0000256" key="1">
    <source>
        <dbReference type="SAM" id="MobiDB-lite"/>
    </source>
</evidence>
<evidence type="ECO:0000259" key="2">
    <source>
        <dbReference type="Pfam" id="PF26056"/>
    </source>
</evidence>
<evidence type="ECO:0000313" key="3">
    <source>
        <dbReference type="EMBL" id="KIH98319.1"/>
    </source>
</evidence>
<name>A0A0C2FGD5_9ACTN</name>
<proteinExistence type="predicted"/>
<accession>A0A0C2FGD5</accession>
<protein>
    <recommendedName>
        <fullName evidence="2">DUF8017 domain-containing protein</fullName>
    </recommendedName>
</protein>
<sequence>MSTVAVLGASIVVLIVVMAQGLSLPRPPQLPTAGGGEQGDERGAPGAGEEPSDEPSPVGIRTPTADDPEALTTATVPGWKGVAVEKRGMAYDIPDSWFAEAPGVLVGFTGEKDDVHVGVGGSAVYGARQGPCYSYTPSPGRAGISTMGEVMDTAEGARQLAELWATLGYRNDKGDPELSVGSPEPFAANGLTGHTVTVEVQAPEFDCYPERAVVQVVSFLSPAGDDVFNLVAHADTAGAQAPEAPEQTLGRMADSLRPLP</sequence>
<evidence type="ECO:0000313" key="4">
    <source>
        <dbReference type="Proteomes" id="UP000031675"/>
    </source>
</evidence>
<feature type="domain" description="DUF8017" evidence="2">
    <location>
        <begin position="73"/>
        <end position="259"/>
    </location>
</feature>
<dbReference type="AlphaFoldDB" id="A0A0C2FGD5"/>
<dbReference type="InterPro" id="IPR058330">
    <property type="entry name" value="DUF8017"/>
</dbReference>
<feature type="region of interest" description="Disordered" evidence="1">
    <location>
        <begin position="25"/>
        <end position="72"/>
    </location>
</feature>
<keyword evidence="4" id="KW-1185">Reference proteome</keyword>
<organism evidence="3 4">
    <name type="scientific">Streptomonospora alba</name>
    <dbReference type="NCBI Taxonomy" id="183763"/>
    <lineage>
        <taxon>Bacteria</taxon>
        <taxon>Bacillati</taxon>
        <taxon>Actinomycetota</taxon>
        <taxon>Actinomycetes</taxon>
        <taxon>Streptosporangiales</taxon>
        <taxon>Nocardiopsidaceae</taxon>
        <taxon>Streptomonospora</taxon>
    </lineage>
</organism>
<dbReference type="STRING" id="183763.LP52_14340"/>
<comment type="caution">
    <text evidence="3">The sequence shown here is derived from an EMBL/GenBank/DDBJ whole genome shotgun (WGS) entry which is preliminary data.</text>
</comment>
<dbReference type="EMBL" id="JROO01000027">
    <property type="protein sequence ID" value="KIH98319.1"/>
    <property type="molecule type" value="Genomic_DNA"/>
</dbReference>